<accession>A0A508WXP1</accession>
<reference evidence="1" key="1">
    <citation type="submission" date="2019-06" db="EMBL/GenBank/DDBJ databases">
        <authorList>
            <person name="Le Quere A."/>
            <person name="Colella S."/>
        </authorList>
    </citation>
    <scope>NUCLEOTIDE SEQUENCE</scope>
    <source>
        <strain evidence="1">EmedicaeMD41</strain>
    </source>
</reference>
<gene>
    <name evidence="1" type="ORF">EMEDMD4_160044</name>
</gene>
<dbReference type="EMBL" id="CABFNB010000068">
    <property type="protein sequence ID" value="VTZ60463.1"/>
    <property type="molecule type" value="Genomic_DNA"/>
</dbReference>
<sequence length="53" mass="5523">MGAAGQILVGKLGAISPPVAAPLTWNPFLLIPHAGTLSELARYHPAMERDDSA</sequence>
<name>A0A508WXP1_9HYPH</name>
<proteinExistence type="predicted"/>
<dbReference type="AlphaFoldDB" id="A0A508WXP1"/>
<protein>
    <submittedName>
        <fullName evidence="1">Uncharacterized protein</fullName>
    </submittedName>
</protein>
<evidence type="ECO:0000313" key="1">
    <source>
        <dbReference type="EMBL" id="VTZ60463.1"/>
    </source>
</evidence>
<dbReference type="Proteomes" id="UP000507954">
    <property type="component" value="Unassembled WGS sequence"/>
</dbReference>
<organism evidence="1">
    <name type="scientific">Sinorhizobium medicae</name>
    <dbReference type="NCBI Taxonomy" id="110321"/>
    <lineage>
        <taxon>Bacteria</taxon>
        <taxon>Pseudomonadati</taxon>
        <taxon>Pseudomonadota</taxon>
        <taxon>Alphaproteobacteria</taxon>
        <taxon>Hyphomicrobiales</taxon>
        <taxon>Rhizobiaceae</taxon>
        <taxon>Sinorhizobium/Ensifer group</taxon>
        <taxon>Sinorhizobium</taxon>
    </lineage>
</organism>